<evidence type="ECO:0000313" key="9">
    <source>
        <dbReference type="EMBL" id="WZJ21500.1"/>
    </source>
</evidence>
<feature type="transmembrane region" description="Helical" evidence="5">
    <location>
        <begin position="343"/>
        <end position="365"/>
    </location>
</feature>
<reference evidence="9 10" key="1">
    <citation type="submission" date="2024-04" db="EMBL/GenBank/DDBJ databases">
        <title>Dissimilatory iodate-reducing microorganisms contribute to the enrichment of iodine in groundwater.</title>
        <authorList>
            <person name="Jiang Z."/>
        </authorList>
    </citation>
    <scope>NUCLEOTIDE SEQUENCE [LARGE SCALE GENOMIC DNA]</scope>
    <source>
        <strain evidence="9 10">NCP973</strain>
    </source>
</reference>
<dbReference type="InterPro" id="IPR003660">
    <property type="entry name" value="HAMP_dom"/>
</dbReference>
<feature type="region of interest" description="Disordered" evidence="4">
    <location>
        <begin position="463"/>
        <end position="491"/>
    </location>
</feature>
<evidence type="ECO:0000256" key="1">
    <source>
        <dbReference type="ARBA" id="ARBA00023224"/>
    </source>
</evidence>
<dbReference type="SUPFAM" id="SSF55785">
    <property type="entry name" value="PYP-like sensor domain (PAS domain)"/>
    <property type="match status" value="1"/>
</dbReference>
<accession>A0ABZ2XG25</accession>
<dbReference type="InterPro" id="IPR000014">
    <property type="entry name" value="PAS"/>
</dbReference>
<dbReference type="CDD" id="cd19411">
    <property type="entry name" value="MCP2201-like_sensor"/>
    <property type="match status" value="1"/>
</dbReference>
<dbReference type="InterPro" id="IPR035965">
    <property type="entry name" value="PAS-like_dom_sf"/>
</dbReference>
<keyword evidence="1 3" id="KW-0807">Transducer</keyword>
<dbReference type="InterPro" id="IPR013655">
    <property type="entry name" value="PAS_fold_3"/>
</dbReference>
<dbReference type="Pfam" id="PF08447">
    <property type="entry name" value="PAS_3"/>
    <property type="match status" value="1"/>
</dbReference>
<dbReference type="PROSITE" id="PS50112">
    <property type="entry name" value="PAS"/>
    <property type="match status" value="1"/>
</dbReference>
<evidence type="ECO:0000313" key="10">
    <source>
        <dbReference type="Proteomes" id="UP001479520"/>
    </source>
</evidence>
<dbReference type="SUPFAM" id="SSF58104">
    <property type="entry name" value="Methyl-accepting chemotaxis protein (MCP) signaling domain"/>
    <property type="match status" value="1"/>
</dbReference>
<dbReference type="PANTHER" id="PTHR32089:SF112">
    <property type="entry name" value="LYSOZYME-LIKE PROTEIN-RELATED"/>
    <property type="match status" value="1"/>
</dbReference>
<keyword evidence="5" id="KW-0472">Membrane</keyword>
<dbReference type="RefSeq" id="WP_028994230.1">
    <property type="nucleotide sequence ID" value="NZ_CP151406.1"/>
</dbReference>
<dbReference type="Pfam" id="PF12729">
    <property type="entry name" value="4HB_MCP_1"/>
    <property type="match status" value="1"/>
</dbReference>
<evidence type="ECO:0000256" key="4">
    <source>
        <dbReference type="SAM" id="MobiDB-lite"/>
    </source>
</evidence>
<evidence type="ECO:0000259" key="7">
    <source>
        <dbReference type="PROSITE" id="PS50112"/>
    </source>
</evidence>
<proteinExistence type="inferred from homology"/>
<comment type="similarity">
    <text evidence="2">Belongs to the methyl-accepting chemotaxis (MCP) protein family.</text>
</comment>
<dbReference type="Proteomes" id="UP001479520">
    <property type="component" value="Chromosome"/>
</dbReference>
<dbReference type="Pfam" id="PF00015">
    <property type="entry name" value="MCPsignal"/>
    <property type="match status" value="1"/>
</dbReference>
<dbReference type="CDD" id="cd00130">
    <property type="entry name" value="PAS"/>
    <property type="match status" value="1"/>
</dbReference>
<dbReference type="InterPro" id="IPR024478">
    <property type="entry name" value="HlyB_4HB_MCP"/>
</dbReference>
<organism evidence="9 10">
    <name type="scientific">Azonexus hydrophilus</name>
    <dbReference type="NCBI Taxonomy" id="418702"/>
    <lineage>
        <taxon>Bacteria</taxon>
        <taxon>Pseudomonadati</taxon>
        <taxon>Pseudomonadota</taxon>
        <taxon>Betaproteobacteria</taxon>
        <taxon>Rhodocyclales</taxon>
        <taxon>Azonexaceae</taxon>
        <taxon>Azonexus</taxon>
    </lineage>
</organism>
<dbReference type="InterPro" id="IPR004089">
    <property type="entry name" value="MCPsignal_dom"/>
</dbReference>
<dbReference type="SMART" id="SM00091">
    <property type="entry name" value="PAS"/>
    <property type="match status" value="1"/>
</dbReference>
<dbReference type="SMART" id="SM00283">
    <property type="entry name" value="MA"/>
    <property type="match status" value="1"/>
</dbReference>
<keyword evidence="5" id="KW-1133">Transmembrane helix</keyword>
<name>A0ABZ2XG25_9RHOO</name>
<evidence type="ECO:0000259" key="8">
    <source>
        <dbReference type="PROSITE" id="PS50885"/>
    </source>
</evidence>
<keyword evidence="5" id="KW-0812">Transmembrane</keyword>
<dbReference type="Gene3D" id="1.10.287.950">
    <property type="entry name" value="Methyl-accepting chemotaxis protein"/>
    <property type="match status" value="1"/>
</dbReference>
<feature type="transmembrane region" description="Helical" evidence="5">
    <location>
        <begin position="153"/>
        <end position="175"/>
    </location>
</feature>
<evidence type="ECO:0000256" key="5">
    <source>
        <dbReference type="SAM" id="Phobius"/>
    </source>
</evidence>
<feature type="domain" description="Methyl-accepting transducer" evidence="6">
    <location>
        <begin position="419"/>
        <end position="655"/>
    </location>
</feature>
<keyword evidence="10" id="KW-1185">Reference proteome</keyword>
<feature type="domain" description="HAMP" evidence="8">
    <location>
        <begin position="362"/>
        <end position="414"/>
    </location>
</feature>
<dbReference type="Pfam" id="PF00672">
    <property type="entry name" value="HAMP"/>
    <property type="match status" value="1"/>
</dbReference>
<dbReference type="InterPro" id="IPR047347">
    <property type="entry name" value="YvaQ-like_sensor"/>
</dbReference>
<gene>
    <name evidence="9" type="ORF">AADV58_16335</name>
</gene>
<evidence type="ECO:0000256" key="3">
    <source>
        <dbReference type="PROSITE-ProRule" id="PRU00284"/>
    </source>
</evidence>
<evidence type="ECO:0000259" key="6">
    <source>
        <dbReference type="PROSITE" id="PS50111"/>
    </source>
</evidence>
<evidence type="ECO:0000256" key="2">
    <source>
        <dbReference type="ARBA" id="ARBA00029447"/>
    </source>
</evidence>
<sequence>MKNNQPVTQHEVHFPRDTYLVSRTDLKGIITYANDAFVNISGFTRDELIGKSHNLVRHPDMPEAAFQDLWGTVKKGLPWRGMVKNRCKNGDFYWVEAFVVPLKKNGQITGYMSVRTPAPSAKRAAAEAAYAAAGQKGRLPATGRKSLSLRARIWATMAALVVLMSVVGIVGLTSLKSTDDELIALYNENLVPSNIVNRMMFLLSDNRSQIMLGLQHDTSSQFAKLHDHPIDLHIDNTLNNRKEINELLDRLKAISLTDKEKALLDKFGETRERFSREGINKARDLLRQGNFMDANVLLLRNINPLYAEMQRDGQALIQAIADGANARYEAADAHYRWVRNLSIGLLVAAVLLAVIGGAFLVNAIVGPIRKTIDQFDRIAEGKLTDEIDIEGRDETGLLLCNLGVMQGTLKAMLDEINAASRAIDSRSKLLETQMAQVTSQSEQQQASVEGVAAATEEFSQSVQEVAANAQDTASAARESQNQVNQSNTNISQSMAATNRVVDAVNASNGTIDQLNRSIAKIGDITSVIADIASQTNLLALNAAIEAARAGEQGRGFAVVADEVRKLAERTTTSTADINTTVSEIQSVTAQAVASMDVASQEVETGIGKLRESVAGLEGITQSSSQVSLMAGQISDAARQQGIASEEVAISMQQITDLIEQNTNAARQARQASAELLQTSKSLADLISGFELYKR</sequence>
<dbReference type="EMBL" id="CP151406">
    <property type="protein sequence ID" value="WZJ21500.1"/>
    <property type="molecule type" value="Genomic_DNA"/>
</dbReference>
<dbReference type="PROSITE" id="PS50111">
    <property type="entry name" value="CHEMOTAXIS_TRANSDUC_2"/>
    <property type="match status" value="1"/>
</dbReference>
<dbReference type="PROSITE" id="PS50885">
    <property type="entry name" value="HAMP"/>
    <property type="match status" value="1"/>
</dbReference>
<dbReference type="PANTHER" id="PTHR32089">
    <property type="entry name" value="METHYL-ACCEPTING CHEMOTAXIS PROTEIN MCPB"/>
    <property type="match status" value="1"/>
</dbReference>
<feature type="domain" description="PAS" evidence="7">
    <location>
        <begin position="25"/>
        <end position="76"/>
    </location>
</feature>
<dbReference type="CDD" id="cd06225">
    <property type="entry name" value="HAMP"/>
    <property type="match status" value="1"/>
</dbReference>
<dbReference type="NCBIfam" id="TIGR00229">
    <property type="entry name" value="sensory_box"/>
    <property type="match status" value="1"/>
</dbReference>
<dbReference type="Gene3D" id="3.30.450.20">
    <property type="entry name" value="PAS domain"/>
    <property type="match status" value="1"/>
</dbReference>
<dbReference type="CDD" id="cd11386">
    <property type="entry name" value="MCP_signal"/>
    <property type="match status" value="1"/>
</dbReference>
<dbReference type="SMART" id="SM00304">
    <property type="entry name" value="HAMP"/>
    <property type="match status" value="1"/>
</dbReference>
<protein>
    <submittedName>
        <fullName evidence="9">Methyl-accepting chemotaxis protein</fullName>
    </submittedName>
</protein>